<dbReference type="RefSeq" id="WP_163699545.1">
    <property type="nucleotide sequence ID" value="NZ_QXHD01000004.1"/>
</dbReference>
<feature type="region of interest" description="Disordered" evidence="4">
    <location>
        <begin position="630"/>
        <end position="652"/>
    </location>
</feature>
<dbReference type="GO" id="GO:0004312">
    <property type="term" value="F:fatty acid synthase activity"/>
    <property type="evidence" value="ECO:0007669"/>
    <property type="project" value="TreeGrafter"/>
</dbReference>
<dbReference type="Gene3D" id="3.30.70.250">
    <property type="entry name" value="Malonyl-CoA ACP transacylase, ACP-binding"/>
    <property type="match status" value="2"/>
</dbReference>
<dbReference type="PROSITE" id="PS00606">
    <property type="entry name" value="KS3_1"/>
    <property type="match status" value="1"/>
</dbReference>
<dbReference type="SMART" id="SM00823">
    <property type="entry name" value="PKS_PP"/>
    <property type="match status" value="1"/>
</dbReference>
<dbReference type="InterPro" id="IPR010080">
    <property type="entry name" value="Thioester_reductase-like_dom"/>
</dbReference>
<protein>
    <submittedName>
        <fullName evidence="7">Acyltransferase domain-containing protein</fullName>
    </submittedName>
</protein>
<evidence type="ECO:0000259" key="5">
    <source>
        <dbReference type="PROSITE" id="PS50075"/>
    </source>
</evidence>
<dbReference type="GO" id="GO:0006633">
    <property type="term" value="P:fatty acid biosynthetic process"/>
    <property type="evidence" value="ECO:0007669"/>
    <property type="project" value="InterPro"/>
</dbReference>
<dbReference type="Gene3D" id="3.40.47.10">
    <property type="match status" value="1"/>
</dbReference>
<dbReference type="InterPro" id="IPR014031">
    <property type="entry name" value="Ketoacyl_synth_C"/>
</dbReference>
<dbReference type="InterPro" id="IPR016039">
    <property type="entry name" value="Thiolase-like"/>
</dbReference>
<dbReference type="InterPro" id="IPR018201">
    <property type="entry name" value="Ketoacyl_synth_AS"/>
</dbReference>
<dbReference type="SMART" id="SM00827">
    <property type="entry name" value="PKS_AT"/>
    <property type="match status" value="2"/>
</dbReference>
<comment type="caution">
    <text evidence="7">The sequence shown here is derived from an EMBL/GenBank/DDBJ whole genome shotgun (WGS) entry which is preliminary data.</text>
</comment>
<dbReference type="InterPro" id="IPR050091">
    <property type="entry name" value="PKS_NRPS_Biosynth_Enz"/>
</dbReference>
<dbReference type="GO" id="GO:0031177">
    <property type="term" value="F:phosphopantetheine binding"/>
    <property type="evidence" value="ECO:0007669"/>
    <property type="project" value="InterPro"/>
</dbReference>
<dbReference type="PANTHER" id="PTHR43775:SF37">
    <property type="entry name" value="SI:DKEY-61P9.11"/>
    <property type="match status" value="1"/>
</dbReference>
<dbReference type="SUPFAM" id="SSF47336">
    <property type="entry name" value="ACP-like"/>
    <property type="match status" value="1"/>
</dbReference>
<evidence type="ECO:0000313" key="8">
    <source>
        <dbReference type="Proteomes" id="UP000481033"/>
    </source>
</evidence>
<reference evidence="7 8" key="1">
    <citation type="journal article" date="2020" name="Microb. Ecol.">
        <title>Ecogenomics of the Marine Benthic Filamentous Cyanobacterium Adonisia.</title>
        <authorList>
            <person name="Walter J.M."/>
            <person name="Coutinho F.H."/>
            <person name="Leomil L."/>
            <person name="Hargreaves P.I."/>
            <person name="Campeao M.E."/>
            <person name="Vieira V.V."/>
            <person name="Silva B.S."/>
            <person name="Fistarol G.O."/>
            <person name="Salomon P.S."/>
            <person name="Sawabe T."/>
            <person name="Mino S."/>
            <person name="Hosokawa M."/>
            <person name="Miyashita H."/>
            <person name="Maruyama F."/>
            <person name="van Verk M.C."/>
            <person name="Dutilh B.E."/>
            <person name="Thompson C.C."/>
            <person name="Thompson F.L."/>
        </authorList>
    </citation>
    <scope>NUCLEOTIDE SEQUENCE [LARGE SCALE GENOMIC DNA]</scope>
    <source>
        <strain evidence="7 8">CCMR0081</strain>
    </source>
</reference>
<evidence type="ECO:0000313" key="7">
    <source>
        <dbReference type="EMBL" id="NEZ57457.1"/>
    </source>
</evidence>
<keyword evidence="1" id="KW-0596">Phosphopantetheine</keyword>
<dbReference type="SUPFAM" id="SSF51735">
    <property type="entry name" value="NAD(P)-binding Rossmann-fold domains"/>
    <property type="match status" value="1"/>
</dbReference>
<dbReference type="PROSITE" id="PS50075">
    <property type="entry name" value="CARRIER"/>
    <property type="match status" value="1"/>
</dbReference>
<dbReference type="Pfam" id="PF02801">
    <property type="entry name" value="Ketoacyl-synt_C"/>
    <property type="match status" value="1"/>
</dbReference>
<dbReference type="InterPro" id="IPR016035">
    <property type="entry name" value="Acyl_Trfase/lysoPLipase"/>
</dbReference>
<name>A0A6M0RMG6_9CYAN</name>
<keyword evidence="8" id="KW-1185">Reference proteome</keyword>
<dbReference type="Gene3D" id="3.30.70.3290">
    <property type="match status" value="2"/>
</dbReference>
<dbReference type="InterPro" id="IPR009081">
    <property type="entry name" value="PP-bd_ACP"/>
</dbReference>
<feature type="domain" description="Ketosynthase family 3 (KS3)" evidence="6">
    <location>
        <begin position="47"/>
        <end position="465"/>
    </location>
</feature>
<dbReference type="SMART" id="SM00825">
    <property type="entry name" value="PKS_KS"/>
    <property type="match status" value="1"/>
</dbReference>
<dbReference type="InterPro" id="IPR014043">
    <property type="entry name" value="Acyl_transferase_dom"/>
</dbReference>
<feature type="region of interest" description="Disordered" evidence="4">
    <location>
        <begin position="1"/>
        <end position="20"/>
    </location>
</feature>
<organism evidence="7 8">
    <name type="scientific">Adonisia turfae CCMR0081</name>
    <dbReference type="NCBI Taxonomy" id="2292702"/>
    <lineage>
        <taxon>Bacteria</taxon>
        <taxon>Bacillati</taxon>
        <taxon>Cyanobacteriota</taxon>
        <taxon>Adonisia</taxon>
        <taxon>Adonisia turfae</taxon>
    </lineage>
</organism>
<dbReference type="Pfam" id="PF00109">
    <property type="entry name" value="ketoacyl-synt"/>
    <property type="match status" value="1"/>
</dbReference>
<evidence type="ECO:0000256" key="2">
    <source>
        <dbReference type="ARBA" id="ARBA00022553"/>
    </source>
</evidence>
<evidence type="ECO:0000256" key="4">
    <source>
        <dbReference type="SAM" id="MobiDB-lite"/>
    </source>
</evidence>
<dbReference type="Gene3D" id="1.10.1200.10">
    <property type="entry name" value="ACP-like"/>
    <property type="match status" value="1"/>
</dbReference>
<dbReference type="SUPFAM" id="SSF53901">
    <property type="entry name" value="Thiolase-like"/>
    <property type="match status" value="1"/>
</dbReference>
<dbReference type="FunFam" id="3.40.47.10:FF:000019">
    <property type="entry name" value="Polyketide synthase type I"/>
    <property type="match status" value="1"/>
</dbReference>
<dbReference type="Gene3D" id="3.40.50.720">
    <property type="entry name" value="NAD(P)-binding Rossmann-like Domain"/>
    <property type="match status" value="1"/>
</dbReference>
<dbReference type="CDD" id="cd00833">
    <property type="entry name" value="PKS"/>
    <property type="match status" value="1"/>
</dbReference>
<evidence type="ECO:0000259" key="6">
    <source>
        <dbReference type="PROSITE" id="PS52004"/>
    </source>
</evidence>
<sequence>MSSNHSTPSPQHQPDGLSATSLSATKRALIALREMRAELQAVKSAQTEPIAIIGMGCRFPGGVNSPDEFWQLLQQGQDAVGPIPSDRWPGQAATYETTTSLAGLLDQVDSFDAQFFGITPREARNLDPQQRLLLEVSWEALEQAHQVPHQLRNSATGVFVGISSQDYANQLLAADEPVDTYSGTGNAFSTAAGRLSYQLGLTGPSLAVDTACSSSLVAVHLACQSLRQRECTLALAGGVNLLLDSHTHEVLSQTGMVSPGGPCRTFDAGANGYARGEGCGVIVLKRLSDALADGDPIQAILRGSTTNQNGHRGGLTAPNGPAQVEVIRQALANSGVDHSQISYVEVQGTGTPLGDSIEVNALGEIFPRDRTTAQFLHIGSVKTNIGHLEAAAGIASVIKVVLQLQHRQIVPHLHCQTPNPHIDWDTLPVTVPESLTPWDVKDDRRMAGVSAFGFSGTNAHVIVEEVGKLKSEVGSRKSENQSKNLLTLSAKSKKGLETLVNQYGQHLERYPEQGLADICCGSQVGRSHFTHRLAIRVTDRQGLMTALQQLEAGQTSAQVQQWQLPKTNYRPNITFLFTGDGAQYSGMGQQLYETYPVFRQALDQCTEVLRPHYNLLEILYPDLLSSESGQGFDGELSRTAQGQPLQSPSPSPPLPQTALFAFEYALAQLWQSWGIQPNQVMGYGLGEFVAACVAGVFSLADGLQLIAQWDQWWANITDRGQALTVLAPVSQCQTLLASYGASVEIVAYNSPNHFVLSGATATMADICDALEDEGLLYKCLETGALSPHWVQSSLLTPLLAKFRQAAENISYACPQIPLVSTINGTLVGDEVATPDYWSDHFLQPIQFTAGIRTLYEQTQESSDLLGPEQALEKVPSQNGKTHSLTEPLFLEMGPKPLLIGMGQQCISSGIWLPSLYPSQSDKDSILQNLGSLYVQGAAVNWQQVNVGVDYQKVDLPTYPWQRQRHWFQEPKTDIQDKSLSDRRGAWPCAPSVEMSHARRIPDTSYLPFQIFCLSAATEAELFTQAEATVKRLQTSLDLGPKPDLAAICFEANTYDSGARSRHPHRLAVIVQSAEELHQTLLQFLAGQDVPNVLWGQISSPTSADITFLFGGFQWPYRGAGYELYQTQPVFREAIQRCDAIVQSLLGGSLLDYLYSANKSPNETAPTTDQDMVYAMPVIFTLQYALYELWKSWGITPSLLLGASFGEYTVAHVAGVIDLDDTLHLLASFGQALKGVAPTHRAVIVNASEAVVTEAIKPVAQEVSIIVYAGACNLISGEPAAMEAVIQHLSDQQVATIDLQLTYGFHTQQLQTPEVQNTPTMADISLSPPQLKVVSSLTGELVDQVLTTSNYWTRMALEPAQFSKAIHTCLHNGCEIFLGVSDDAASLSMGRASVPPGTGLWLASLREKLSDWKQLLRSLGELYIRGVPIDWAGFYQGYPQRQVMTDPLSVPALSPVMQALQTGHLDALVHQLSTGGIFSPAEQQLLPKLLRQLSQQYRQELFSQDQPDLVVSAELPRTHRSQQSILAQLDTASSAERQQLLSSHIQTAIAQIMELPPAQVSLLEPLGNLGLDSLMALELKEALESTLRVDIPLGQLVEGVTIAGLARFIDDARDGTTVEATDSAEPDLEAEAILEPAIDPTNPALLSVSDPLHAEPILLSGATGLVGAHLLAELLQQTTVDIYCLIRAQDAAAAQQKLKRQLETFGLWQPWFNQRIVPVVGDLSAPWLGLSAEVFQQLAENIGVIYHSGAWVNHVYPYSTLKATNVLGTLEMLRLACTHRVKPVHFVSTLWVFMASAYTDDQEPIREEDPLLSPKGLKHGYLQSKWVAEKLVETARDRGLPTSIYRLGIVTGNSQTGVGNNEDLFSRMIKGCVQLGQVPALPGVFSNYVPVDYVAQAIAQLSLQPMGSTFHLLHPQSIPTENLFQWLSSFGYTLKKIPLDQWVAILKLCPENSLYPYMVDFREDLLNLQKAGIDFSRINTQNTAIGLANSGLSYPLLDETLLKTYVTHWRQNDFLPKADSIPVP</sequence>
<evidence type="ECO:0000256" key="3">
    <source>
        <dbReference type="ARBA" id="ARBA00022679"/>
    </source>
</evidence>
<dbReference type="NCBIfam" id="TIGR01746">
    <property type="entry name" value="Thioester-redct"/>
    <property type="match status" value="1"/>
</dbReference>
<dbReference type="InterPro" id="IPR001227">
    <property type="entry name" value="Ac_transferase_dom_sf"/>
</dbReference>
<evidence type="ECO:0000256" key="1">
    <source>
        <dbReference type="ARBA" id="ARBA00022450"/>
    </source>
</evidence>
<keyword evidence="7" id="KW-0012">Acyltransferase</keyword>
<accession>A0A6M0RMG6</accession>
<dbReference type="GO" id="GO:0004315">
    <property type="term" value="F:3-oxoacyl-[acyl-carrier-protein] synthase activity"/>
    <property type="evidence" value="ECO:0007669"/>
    <property type="project" value="InterPro"/>
</dbReference>
<dbReference type="Pfam" id="PF22621">
    <property type="entry name" value="CurL-like_PKS_C"/>
    <property type="match status" value="2"/>
</dbReference>
<dbReference type="InterPro" id="IPR016036">
    <property type="entry name" value="Malonyl_transacylase_ACP-bd"/>
</dbReference>
<dbReference type="PROSITE" id="PS52004">
    <property type="entry name" value="KS3_2"/>
    <property type="match status" value="1"/>
</dbReference>
<gene>
    <name evidence="7" type="ORF">DXZ20_17600</name>
</gene>
<proteinExistence type="predicted"/>
<dbReference type="SUPFAM" id="SSF55048">
    <property type="entry name" value="Probable ACP-binding domain of malonyl-CoA ACP transacylase"/>
    <property type="match status" value="1"/>
</dbReference>
<dbReference type="InterPro" id="IPR036291">
    <property type="entry name" value="NAD(P)-bd_dom_sf"/>
</dbReference>
<dbReference type="InterPro" id="IPR020806">
    <property type="entry name" value="PKS_PP-bd"/>
</dbReference>
<feature type="domain" description="Carrier" evidence="5">
    <location>
        <begin position="1538"/>
        <end position="1612"/>
    </location>
</feature>
<dbReference type="Gene3D" id="3.40.366.10">
    <property type="entry name" value="Malonyl-Coenzyme A Acyl Carrier Protein, domain 2"/>
    <property type="match status" value="2"/>
</dbReference>
<dbReference type="CDD" id="cd05235">
    <property type="entry name" value="SDR_e1"/>
    <property type="match status" value="1"/>
</dbReference>
<dbReference type="InterPro" id="IPR013120">
    <property type="entry name" value="FAR_NAD-bd"/>
</dbReference>
<keyword evidence="3 7" id="KW-0808">Transferase</keyword>
<dbReference type="PANTHER" id="PTHR43775">
    <property type="entry name" value="FATTY ACID SYNTHASE"/>
    <property type="match status" value="1"/>
</dbReference>
<dbReference type="InterPro" id="IPR014030">
    <property type="entry name" value="Ketoacyl_synth_N"/>
</dbReference>
<dbReference type="InterPro" id="IPR020841">
    <property type="entry name" value="PKS_Beta-ketoAc_synthase_dom"/>
</dbReference>
<dbReference type="SUPFAM" id="SSF52151">
    <property type="entry name" value="FabD/lysophospholipase-like"/>
    <property type="match status" value="2"/>
</dbReference>
<dbReference type="InterPro" id="IPR036736">
    <property type="entry name" value="ACP-like_sf"/>
</dbReference>
<dbReference type="EMBL" id="QXHD01000004">
    <property type="protein sequence ID" value="NEZ57457.1"/>
    <property type="molecule type" value="Genomic_DNA"/>
</dbReference>
<dbReference type="Pfam" id="PF00550">
    <property type="entry name" value="PP-binding"/>
    <property type="match status" value="1"/>
</dbReference>
<dbReference type="Pfam" id="PF00698">
    <property type="entry name" value="Acyl_transf_1"/>
    <property type="match status" value="2"/>
</dbReference>
<dbReference type="Proteomes" id="UP000481033">
    <property type="component" value="Unassembled WGS sequence"/>
</dbReference>
<dbReference type="Pfam" id="PF07993">
    <property type="entry name" value="NAD_binding_4"/>
    <property type="match status" value="1"/>
</dbReference>
<keyword evidence="2" id="KW-0597">Phosphoprotein</keyword>